<dbReference type="InterPro" id="IPR050204">
    <property type="entry name" value="AraC_XylS_family_regulators"/>
</dbReference>
<name>A0A2N9VYH0_9HYPH</name>
<dbReference type="Gene3D" id="1.10.10.60">
    <property type="entry name" value="Homeodomain-like"/>
    <property type="match status" value="1"/>
</dbReference>
<dbReference type="PROSITE" id="PS01124">
    <property type="entry name" value="HTH_ARAC_FAMILY_2"/>
    <property type="match status" value="1"/>
</dbReference>
<dbReference type="Pfam" id="PF12833">
    <property type="entry name" value="HTH_18"/>
    <property type="match status" value="1"/>
</dbReference>
<dbReference type="SMART" id="SM00342">
    <property type="entry name" value="HTH_ARAC"/>
    <property type="match status" value="1"/>
</dbReference>
<dbReference type="SUPFAM" id="SSF46689">
    <property type="entry name" value="Homeodomain-like"/>
    <property type="match status" value="1"/>
</dbReference>
<evidence type="ECO:0000313" key="5">
    <source>
        <dbReference type="EMBL" id="PIO44538.1"/>
    </source>
</evidence>
<keyword evidence="6" id="KW-1185">Reference proteome</keyword>
<evidence type="ECO:0000313" key="6">
    <source>
        <dbReference type="Proteomes" id="UP000232163"/>
    </source>
</evidence>
<reference evidence="5 6" key="1">
    <citation type="journal article" date="2017" name="Int J Environ Stud">
        <title>Does the Miocene-Pliocene relict legume Oxytropis triphylla form nitrogen-fixing nodules with a combination of bacterial strains?</title>
        <authorList>
            <person name="Safronova V."/>
            <person name="Belimov A."/>
            <person name="Sazanova A."/>
            <person name="Kuznetsova I."/>
            <person name="Popova J."/>
            <person name="Andronov E."/>
            <person name="Verkhozina A."/>
            <person name="Tikhonovich I."/>
        </authorList>
    </citation>
    <scope>NUCLEOTIDE SEQUENCE [LARGE SCALE GENOMIC DNA]</scope>
    <source>
        <strain evidence="5 6">Tri-38</strain>
    </source>
</reference>
<sequence>MQSLMTPGHRPVPVEILEAEIRRVCGSFNLEPMRRTGVVDGDVTTRRVGPFDTAVVALDASEVVRSTRSIRQDPGEYFFLLVQDAGQCRVEQGDHVAELSPGDMFLVDSVKPSTFLYRGERSNQVSLHIPRDEMMHRFGAACTGGLSISRNDPLWLAMRAVIAKMLLEEGAQAQLAEAFLCLIGAYLHSSRATGMAAPAETLLSRALAMIDRYRADPTFGPRELAFRLNVSERMLQRHFRPLGETPSHRLINRRLELAHARLSARKGDQPSEGVTAVAFDCGFNDLSYFYREFRKKYGATPGTVARCH</sequence>
<dbReference type="GO" id="GO:0043565">
    <property type="term" value="F:sequence-specific DNA binding"/>
    <property type="evidence" value="ECO:0007669"/>
    <property type="project" value="InterPro"/>
</dbReference>
<protein>
    <submittedName>
        <fullName evidence="5">AraC family transcriptional regulator</fullName>
    </submittedName>
</protein>
<dbReference type="EMBL" id="MZMT01000028">
    <property type="protein sequence ID" value="PIO44538.1"/>
    <property type="molecule type" value="Genomic_DNA"/>
</dbReference>
<comment type="caution">
    <text evidence="5">The sequence shown here is derived from an EMBL/GenBank/DDBJ whole genome shotgun (WGS) entry which is preliminary data.</text>
</comment>
<proteinExistence type="predicted"/>
<dbReference type="KEGG" id="pht:BLM14_25565"/>
<dbReference type="InterPro" id="IPR009057">
    <property type="entry name" value="Homeodomain-like_sf"/>
</dbReference>
<evidence type="ECO:0000259" key="4">
    <source>
        <dbReference type="PROSITE" id="PS01124"/>
    </source>
</evidence>
<keyword evidence="2" id="KW-0238">DNA-binding</keyword>
<dbReference type="PANTHER" id="PTHR46796">
    <property type="entry name" value="HTH-TYPE TRANSCRIPTIONAL ACTIVATOR RHAS-RELATED"/>
    <property type="match status" value="1"/>
</dbReference>
<dbReference type="OrthoDB" id="252470at2"/>
<evidence type="ECO:0000256" key="1">
    <source>
        <dbReference type="ARBA" id="ARBA00023015"/>
    </source>
</evidence>
<keyword evidence="3" id="KW-0804">Transcription</keyword>
<dbReference type="PANTHER" id="PTHR46796:SF6">
    <property type="entry name" value="ARAC SUBFAMILY"/>
    <property type="match status" value="1"/>
</dbReference>
<dbReference type="Pfam" id="PF14525">
    <property type="entry name" value="AraC_binding_2"/>
    <property type="match status" value="1"/>
</dbReference>
<keyword evidence="1" id="KW-0805">Transcription regulation</keyword>
<evidence type="ECO:0000256" key="3">
    <source>
        <dbReference type="ARBA" id="ARBA00023163"/>
    </source>
</evidence>
<organism evidence="5 6">
    <name type="scientific">Phyllobacterium zundukense</name>
    <dbReference type="NCBI Taxonomy" id="1867719"/>
    <lineage>
        <taxon>Bacteria</taxon>
        <taxon>Pseudomonadati</taxon>
        <taxon>Pseudomonadota</taxon>
        <taxon>Alphaproteobacteria</taxon>
        <taxon>Hyphomicrobiales</taxon>
        <taxon>Phyllobacteriaceae</taxon>
        <taxon>Phyllobacterium</taxon>
    </lineage>
</organism>
<dbReference type="AlphaFoldDB" id="A0A2N9VYH0"/>
<dbReference type="RefSeq" id="WP_100003004.1">
    <property type="nucleotide sequence ID" value="NZ_CP017943.1"/>
</dbReference>
<dbReference type="InterPro" id="IPR035418">
    <property type="entry name" value="AraC-bd_2"/>
</dbReference>
<dbReference type="Proteomes" id="UP000232163">
    <property type="component" value="Unassembled WGS sequence"/>
</dbReference>
<feature type="domain" description="HTH araC/xylS-type" evidence="4">
    <location>
        <begin position="204"/>
        <end position="307"/>
    </location>
</feature>
<dbReference type="PRINTS" id="PR00032">
    <property type="entry name" value="HTHARAC"/>
</dbReference>
<accession>A0A2N9VYH0</accession>
<dbReference type="InterPro" id="IPR018060">
    <property type="entry name" value="HTH_AraC"/>
</dbReference>
<evidence type="ECO:0000256" key="2">
    <source>
        <dbReference type="ARBA" id="ARBA00023125"/>
    </source>
</evidence>
<gene>
    <name evidence="5" type="ORF">B5P45_11695</name>
</gene>
<dbReference type="InterPro" id="IPR020449">
    <property type="entry name" value="Tscrpt_reg_AraC-type_HTH"/>
</dbReference>
<dbReference type="GO" id="GO:0003700">
    <property type="term" value="F:DNA-binding transcription factor activity"/>
    <property type="evidence" value="ECO:0007669"/>
    <property type="project" value="InterPro"/>
</dbReference>